<reference evidence="4 5" key="1">
    <citation type="submission" date="2017-06" db="EMBL/GenBank/DDBJ databases">
        <title>Description of Rhodopirellula bahusiensis sp. nov.</title>
        <authorList>
            <person name="Kizina J."/>
            <person name="Harder J."/>
        </authorList>
    </citation>
    <scope>NUCLEOTIDE SEQUENCE [LARGE SCALE GENOMIC DNA]</scope>
    <source>
        <strain evidence="4 5">SWK21</strain>
    </source>
</reference>
<feature type="signal peptide" evidence="2">
    <location>
        <begin position="1"/>
        <end position="21"/>
    </location>
</feature>
<sequence length="925" mass="99488">MKTFCLTLLLAVVGFPTNSFAVDFVKDVAPILQKYCVGCHAEDDAQGGLAMDTYAGLMSGGESGLALTSGVASSSRMFLMASGKLEPVMPPDDMEGPSGDELVILADWIEEGAEGPEGEMPIRRELKTPKVPTAGDVALPVTAIARSDDGTWQATAIFGAITLNNLVSGESLEVTNKLGKVNSLTFNQDGTQLLAASGLTGGYGQATLFKVADWTVAQEFVGHQDVLYAAQFSPDGKRIATAGYDRKILIWDSATGDIVQELHGHNGAIFDLAFSPDGKLLISACADETAKVWHVETGKRLDTLSQPEAEVNCVSFSKDGRWMLAGSADNRLRVWRLISKDEPAINPIVQTRFVDESPITRMTLTPDGRGLVILSEAGNVKLLRTDDWSVVGAMEPLGEKPSDLVVSADGSTARIALMNGRVVERPLPAIGTRDTGPGSRLLAPVYLDVGPLATSDESELVVTNGVADVSRGVEVNGKLTSKGEQDCFRFSARRGEAWVIEADATSGDLDPKVVILDEGCEPLLRTRLQAVRDTYFTFRGKNSGQVNDFRLFGWQEIGLNQFLYSNGEVTKTWQHPRGPDSGFDVYPGAGNRHTYFGTTHTTHALGEPAYVVRELGPGEEPEPNGLPVFEVFYENDDDPTRTAGESSRLDFMAPRDGRYTVCIRDTRGHFSGDFQYRLRIRPAAPSYSASIGKMNASVLPGTGRKIDLKIERKDGFRGPVSFQIGDLPPGWHSNFPVVIESDQHVAEGLVFVPEGIDHTTEPFDVEVVANAEILNRRVERNAGTIKGITVGTSPSVIPMIQPIDRDVPENEDWTLVIPRGATVSARIVLRRGKNAKGEVNNGEIRFGGAGSGHNAAHGVYVDNIGLSGLLVLPGEDERELFITADPVAALGKRSFFLISANDGGVASFPITVDVQDATSLSVSAD</sequence>
<dbReference type="PROSITE" id="PS50294">
    <property type="entry name" value="WD_REPEATS_REGION"/>
    <property type="match status" value="3"/>
</dbReference>
<dbReference type="Gene3D" id="2.130.10.10">
    <property type="entry name" value="YVTN repeat-like/Quinoprotein amine dehydrogenase"/>
    <property type="match status" value="1"/>
</dbReference>
<feature type="repeat" description="WD" evidence="1">
    <location>
        <begin position="220"/>
        <end position="261"/>
    </location>
</feature>
<feature type="domain" description="Cytochrome C Planctomycete-type" evidence="3">
    <location>
        <begin position="36"/>
        <end position="93"/>
    </location>
</feature>
<dbReference type="InterPro" id="IPR011429">
    <property type="entry name" value="Cyt_c_Planctomycete-type"/>
</dbReference>
<accession>A0A2G1VZZ6</accession>
<keyword evidence="2" id="KW-0732">Signal</keyword>
<evidence type="ECO:0000313" key="4">
    <source>
        <dbReference type="EMBL" id="PHQ32366.1"/>
    </source>
</evidence>
<dbReference type="PANTHER" id="PTHR19879:SF9">
    <property type="entry name" value="TRANSCRIPTION INITIATION FACTOR TFIID SUBUNIT 5"/>
    <property type="match status" value="1"/>
</dbReference>
<dbReference type="PANTHER" id="PTHR19879">
    <property type="entry name" value="TRANSCRIPTION INITIATION FACTOR TFIID"/>
    <property type="match status" value="1"/>
</dbReference>
<feature type="repeat" description="WD" evidence="1">
    <location>
        <begin position="304"/>
        <end position="337"/>
    </location>
</feature>
<evidence type="ECO:0000259" key="3">
    <source>
        <dbReference type="Pfam" id="PF07635"/>
    </source>
</evidence>
<dbReference type="InterPro" id="IPR036322">
    <property type="entry name" value="WD40_repeat_dom_sf"/>
</dbReference>
<feature type="repeat" description="WD" evidence="1">
    <location>
        <begin position="262"/>
        <end position="303"/>
    </location>
</feature>
<protein>
    <recommendedName>
        <fullName evidence="3">Cytochrome C Planctomycete-type domain-containing protein</fullName>
    </recommendedName>
</protein>
<comment type="caution">
    <text evidence="4">The sequence shown here is derived from an EMBL/GenBank/DDBJ whole genome shotgun (WGS) entry which is preliminary data.</text>
</comment>
<feature type="chain" id="PRO_5013961766" description="Cytochrome C Planctomycete-type domain-containing protein" evidence="2">
    <location>
        <begin position="22"/>
        <end position="925"/>
    </location>
</feature>
<dbReference type="InterPro" id="IPR001680">
    <property type="entry name" value="WD40_rpt"/>
</dbReference>
<evidence type="ECO:0000313" key="5">
    <source>
        <dbReference type="Proteomes" id="UP000225740"/>
    </source>
</evidence>
<dbReference type="InterPro" id="IPR015943">
    <property type="entry name" value="WD40/YVTN_repeat-like_dom_sf"/>
</dbReference>
<evidence type="ECO:0000256" key="1">
    <source>
        <dbReference type="PROSITE-ProRule" id="PRU00221"/>
    </source>
</evidence>
<keyword evidence="5" id="KW-1185">Reference proteome</keyword>
<organism evidence="4 5">
    <name type="scientific">Rhodopirellula bahusiensis</name>
    <dbReference type="NCBI Taxonomy" id="2014065"/>
    <lineage>
        <taxon>Bacteria</taxon>
        <taxon>Pseudomonadati</taxon>
        <taxon>Planctomycetota</taxon>
        <taxon>Planctomycetia</taxon>
        <taxon>Pirellulales</taxon>
        <taxon>Pirellulaceae</taxon>
        <taxon>Rhodopirellula</taxon>
    </lineage>
</organism>
<dbReference type="OrthoDB" id="226265at2"/>
<dbReference type="CDD" id="cd00200">
    <property type="entry name" value="WD40"/>
    <property type="match status" value="1"/>
</dbReference>
<dbReference type="PROSITE" id="PS50082">
    <property type="entry name" value="WD_REPEATS_2"/>
    <property type="match status" value="3"/>
</dbReference>
<keyword evidence="1" id="KW-0853">WD repeat</keyword>
<dbReference type="Proteomes" id="UP000225740">
    <property type="component" value="Unassembled WGS sequence"/>
</dbReference>
<proteinExistence type="predicted"/>
<dbReference type="SUPFAM" id="SSF50978">
    <property type="entry name" value="WD40 repeat-like"/>
    <property type="match status" value="1"/>
</dbReference>
<dbReference type="Pfam" id="PF07635">
    <property type="entry name" value="PSCyt1"/>
    <property type="match status" value="1"/>
</dbReference>
<gene>
    <name evidence="4" type="ORF">CEE69_26300</name>
</gene>
<dbReference type="SMART" id="SM00320">
    <property type="entry name" value="WD40"/>
    <property type="match status" value="5"/>
</dbReference>
<dbReference type="Pfam" id="PF00400">
    <property type="entry name" value="WD40"/>
    <property type="match status" value="3"/>
</dbReference>
<dbReference type="EMBL" id="NIZW01000028">
    <property type="protein sequence ID" value="PHQ32366.1"/>
    <property type="molecule type" value="Genomic_DNA"/>
</dbReference>
<dbReference type="AlphaFoldDB" id="A0A2G1VZZ6"/>
<evidence type="ECO:0000256" key="2">
    <source>
        <dbReference type="SAM" id="SignalP"/>
    </source>
</evidence>
<name>A0A2G1VZZ6_9BACT</name>